<protein>
    <submittedName>
        <fullName evidence="2">DNA, contig: SP642</fullName>
    </submittedName>
</protein>
<proteinExistence type="predicted"/>
<feature type="signal peptide" evidence="1">
    <location>
        <begin position="1"/>
        <end position="19"/>
    </location>
</feature>
<keyword evidence="3" id="KW-1185">Reference proteome</keyword>
<dbReference type="RefSeq" id="WP_037568967.1">
    <property type="nucleotide sequence ID" value="NZ_BBJS01000042.1"/>
</dbReference>
<feature type="chain" id="PRO_5002200106" evidence="1">
    <location>
        <begin position="20"/>
        <end position="160"/>
    </location>
</feature>
<dbReference type="EMBL" id="BBJS01000042">
    <property type="protein sequence ID" value="GAN14447.1"/>
    <property type="molecule type" value="Genomic_DNA"/>
</dbReference>
<accession>A0A0C9NDU9</accession>
<dbReference type="AlphaFoldDB" id="A0A0C9NDU9"/>
<gene>
    <name evidence="2" type="ORF">SP6_42_00040</name>
</gene>
<organism evidence="2 3">
    <name type="scientific">Sphingomonas paucimobilis NBRC 13935</name>
    <dbReference type="NCBI Taxonomy" id="1219050"/>
    <lineage>
        <taxon>Bacteria</taxon>
        <taxon>Pseudomonadati</taxon>
        <taxon>Pseudomonadota</taxon>
        <taxon>Alphaproteobacteria</taxon>
        <taxon>Sphingomonadales</taxon>
        <taxon>Sphingomonadaceae</taxon>
        <taxon>Sphingomonas</taxon>
    </lineage>
</organism>
<reference evidence="2 3" key="1">
    <citation type="submission" date="2014-08" db="EMBL/GenBank/DDBJ databases">
        <title>Whole genome shotgun sequence of Sphingomonas paucimobilis NBRC 13935.</title>
        <authorList>
            <person name="Hosoyama A."/>
            <person name="Hashimoto M."/>
            <person name="Hosoyama Y."/>
            <person name="Noguchi M."/>
            <person name="Uohara A."/>
            <person name="Ohji S."/>
            <person name="Katano-Makiyama Y."/>
            <person name="Ichikawa N."/>
            <person name="Kimura A."/>
            <person name="Yamazoe A."/>
            <person name="Fujita N."/>
        </authorList>
    </citation>
    <scope>NUCLEOTIDE SEQUENCE [LARGE SCALE GENOMIC DNA]</scope>
    <source>
        <strain evidence="2 3">NBRC 13935</strain>
    </source>
</reference>
<comment type="caution">
    <text evidence="2">The sequence shown here is derived from an EMBL/GenBank/DDBJ whole genome shotgun (WGS) entry which is preliminary data.</text>
</comment>
<keyword evidence="1" id="KW-0732">Signal</keyword>
<name>A0A0C9NDU9_SPHPI</name>
<evidence type="ECO:0000256" key="1">
    <source>
        <dbReference type="SAM" id="SignalP"/>
    </source>
</evidence>
<dbReference type="Proteomes" id="UP000032025">
    <property type="component" value="Unassembled WGS sequence"/>
</dbReference>
<sequence length="160" mass="16732">MSGRALVLAVALLAVPAAARQTIGVYKSWGAFRDPDRCYAIAQPVLANGRPGGFATVGTWPAKRLRASFHLHLSAPRDRAAPVTLAIGERRFPLIGTDRDIWAPDGATDHALVMAMRSGRSMSVSAVDTRHRPFADTYALAGAAAAIDAATLACVAGNPG</sequence>
<dbReference type="GeneID" id="78527827"/>
<evidence type="ECO:0000313" key="3">
    <source>
        <dbReference type="Proteomes" id="UP000032025"/>
    </source>
</evidence>
<evidence type="ECO:0000313" key="2">
    <source>
        <dbReference type="EMBL" id="GAN14447.1"/>
    </source>
</evidence>